<evidence type="ECO:0000313" key="14">
    <source>
        <dbReference type="EMBL" id="GIZ04563.1"/>
    </source>
</evidence>
<keyword evidence="7" id="KW-0915">Sodium</keyword>
<keyword evidence="6 13" id="KW-1133">Transmembrane helix</keyword>
<evidence type="ECO:0000256" key="1">
    <source>
        <dbReference type="ARBA" id="ARBA00004141"/>
    </source>
</evidence>
<evidence type="ECO:0000256" key="7">
    <source>
        <dbReference type="ARBA" id="ARBA00023053"/>
    </source>
</evidence>
<evidence type="ECO:0000256" key="8">
    <source>
        <dbReference type="ARBA" id="ARBA00023065"/>
    </source>
</evidence>
<keyword evidence="11 12" id="KW-0407">Ion channel</keyword>
<name>A0AAV4YBP6_CAEEX</name>
<keyword evidence="3 12" id="KW-0813">Transport</keyword>
<comment type="similarity">
    <text evidence="2 12">Belongs to the amiloride-sensitive sodium channel (TC 1.A.6) family.</text>
</comment>
<evidence type="ECO:0000256" key="13">
    <source>
        <dbReference type="SAM" id="Phobius"/>
    </source>
</evidence>
<dbReference type="GO" id="GO:0005272">
    <property type="term" value="F:sodium channel activity"/>
    <property type="evidence" value="ECO:0007669"/>
    <property type="project" value="UniProtKB-KW"/>
</dbReference>
<dbReference type="AlphaFoldDB" id="A0AAV4YBP6"/>
<evidence type="ECO:0000256" key="5">
    <source>
        <dbReference type="ARBA" id="ARBA00022692"/>
    </source>
</evidence>
<dbReference type="GO" id="GO:0016020">
    <property type="term" value="C:membrane"/>
    <property type="evidence" value="ECO:0007669"/>
    <property type="project" value="UniProtKB-SubCell"/>
</dbReference>
<sequence>MKHFNWRKGLKIVLKRSVVTGVPELVEARNVSRFLRLCVLIFCLCGFLYYTTAFLMKYWQYPTVMDVVVDYPEEIELPAVTIFAITMRNIKFSL</sequence>
<evidence type="ECO:0000256" key="3">
    <source>
        <dbReference type="ARBA" id="ARBA00022448"/>
    </source>
</evidence>
<reference evidence="14 15" key="1">
    <citation type="submission" date="2021-06" db="EMBL/GenBank/DDBJ databases">
        <title>Caerostris extrusa draft genome.</title>
        <authorList>
            <person name="Kono N."/>
            <person name="Arakawa K."/>
        </authorList>
    </citation>
    <scope>NUCLEOTIDE SEQUENCE [LARGE SCALE GENOMIC DNA]</scope>
</reference>
<keyword evidence="9 13" id="KW-0472">Membrane</keyword>
<keyword evidence="8 12" id="KW-0406">Ion transport</keyword>
<evidence type="ECO:0000256" key="12">
    <source>
        <dbReference type="RuleBase" id="RU000679"/>
    </source>
</evidence>
<keyword evidence="10 12" id="KW-0739">Sodium transport</keyword>
<gene>
    <name evidence="14" type="ORF">CEXT_566081</name>
</gene>
<feature type="transmembrane region" description="Helical" evidence="13">
    <location>
        <begin position="34"/>
        <end position="56"/>
    </location>
</feature>
<keyword evidence="15" id="KW-1185">Reference proteome</keyword>
<evidence type="ECO:0000256" key="4">
    <source>
        <dbReference type="ARBA" id="ARBA00022461"/>
    </source>
</evidence>
<dbReference type="Pfam" id="PF00858">
    <property type="entry name" value="ASC"/>
    <property type="match status" value="1"/>
</dbReference>
<evidence type="ECO:0000313" key="15">
    <source>
        <dbReference type="Proteomes" id="UP001054945"/>
    </source>
</evidence>
<dbReference type="Proteomes" id="UP001054945">
    <property type="component" value="Unassembled WGS sequence"/>
</dbReference>
<keyword evidence="5 12" id="KW-0812">Transmembrane</keyword>
<evidence type="ECO:0000256" key="10">
    <source>
        <dbReference type="ARBA" id="ARBA00023201"/>
    </source>
</evidence>
<comment type="caution">
    <text evidence="14">The sequence shown here is derived from an EMBL/GenBank/DDBJ whole genome shotgun (WGS) entry which is preliminary data.</text>
</comment>
<protein>
    <submittedName>
        <fullName evidence="14">Uncharacterized protein</fullName>
    </submittedName>
</protein>
<organism evidence="14 15">
    <name type="scientific">Caerostris extrusa</name>
    <name type="common">Bark spider</name>
    <name type="synonym">Caerostris bankana</name>
    <dbReference type="NCBI Taxonomy" id="172846"/>
    <lineage>
        <taxon>Eukaryota</taxon>
        <taxon>Metazoa</taxon>
        <taxon>Ecdysozoa</taxon>
        <taxon>Arthropoda</taxon>
        <taxon>Chelicerata</taxon>
        <taxon>Arachnida</taxon>
        <taxon>Araneae</taxon>
        <taxon>Araneomorphae</taxon>
        <taxon>Entelegynae</taxon>
        <taxon>Araneoidea</taxon>
        <taxon>Araneidae</taxon>
        <taxon>Caerostris</taxon>
    </lineage>
</organism>
<evidence type="ECO:0000256" key="6">
    <source>
        <dbReference type="ARBA" id="ARBA00022989"/>
    </source>
</evidence>
<proteinExistence type="inferred from homology"/>
<dbReference type="EMBL" id="BPLR01001757">
    <property type="protein sequence ID" value="GIZ04563.1"/>
    <property type="molecule type" value="Genomic_DNA"/>
</dbReference>
<evidence type="ECO:0000256" key="11">
    <source>
        <dbReference type="ARBA" id="ARBA00023303"/>
    </source>
</evidence>
<evidence type="ECO:0000256" key="2">
    <source>
        <dbReference type="ARBA" id="ARBA00007193"/>
    </source>
</evidence>
<evidence type="ECO:0000256" key="9">
    <source>
        <dbReference type="ARBA" id="ARBA00023136"/>
    </source>
</evidence>
<dbReference type="InterPro" id="IPR001873">
    <property type="entry name" value="ENaC"/>
</dbReference>
<keyword evidence="4 12" id="KW-0894">Sodium channel</keyword>
<comment type="subcellular location">
    <subcellularLocation>
        <location evidence="1">Membrane</location>
        <topology evidence="1">Multi-pass membrane protein</topology>
    </subcellularLocation>
</comment>
<accession>A0AAV4YBP6</accession>